<gene>
    <name evidence="1" type="ORF">HPB47_012500</name>
</gene>
<reference evidence="1 2" key="1">
    <citation type="journal article" date="2020" name="Cell">
        <title>Large-Scale Comparative Analyses of Tick Genomes Elucidate Their Genetic Diversity and Vector Capacities.</title>
        <authorList>
            <consortium name="Tick Genome and Microbiome Consortium (TIGMIC)"/>
            <person name="Jia N."/>
            <person name="Wang J."/>
            <person name="Shi W."/>
            <person name="Du L."/>
            <person name="Sun Y."/>
            <person name="Zhan W."/>
            <person name="Jiang J.F."/>
            <person name="Wang Q."/>
            <person name="Zhang B."/>
            <person name="Ji P."/>
            <person name="Bell-Sakyi L."/>
            <person name="Cui X.M."/>
            <person name="Yuan T.T."/>
            <person name="Jiang B.G."/>
            <person name="Yang W.F."/>
            <person name="Lam T.T."/>
            <person name="Chang Q.C."/>
            <person name="Ding S.J."/>
            <person name="Wang X.J."/>
            <person name="Zhu J.G."/>
            <person name="Ruan X.D."/>
            <person name="Zhao L."/>
            <person name="Wei J.T."/>
            <person name="Ye R.Z."/>
            <person name="Que T.C."/>
            <person name="Du C.H."/>
            <person name="Zhou Y.H."/>
            <person name="Cheng J.X."/>
            <person name="Dai P.F."/>
            <person name="Guo W.B."/>
            <person name="Han X.H."/>
            <person name="Huang E.J."/>
            <person name="Li L.F."/>
            <person name="Wei W."/>
            <person name="Gao Y.C."/>
            <person name="Liu J.Z."/>
            <person name="Shao H.Z."/>
            <person name="Wang X."/>
            <person name="Wang C.C."/>
            <person name="Yang T.C."/>
            <person name="Huo Q.B."/>
            <person name="Li W."/>
            <person name="Chen H.Y."/>
            <person name="Chen S.E."/>
            <person name="Zhou L.G."/>
            <person name="Ni X.B."/>
            <person name="Tian J.H."/>
            <person name="Sheng Y."/>
            <person name="Liu T."/>
            <person name="Pan Y.S."/>
            <person name="Xia L.Y."/>
            <person name="Li J."/>
            <person name="Zhao F."/>
            <person name="Cao W.C."/>
        </authorList>
    </citation>
    <scope>NUCLEOTIDE SEQUENCE [LARGE SCALE GENOMIC DNA]</scope>
    <source>
        <strain evidence="1">Iper-2018</strain>
    </source>
</reference>
<organism evidence="1 2">
    <name type="scientific">Ixodes persulcatus</name>
    <name type="common">Taiga tick</name>
    <dbReference type="NCBI Taxonomy" id="34615"/>
    <lineage>
        <taxon>Eukaryota</taxon>
        <taxon>Metazoa</taxon>
        <taxon>Ecdysozoa</taxon>
        <taxon>Arthropoda</taxon>
        <taxon>Chelicerata</taxon>
        <taxon>Arachnida</taxon>
        <taxon>Acari</taxon>
        <taxon>Parasitiformes</taxon>
        <taxon>Ixodida</taxon>
        <taxon>Ixodoidea</taxon>
        <taxon>Ixodidae</taxon>
        <taxon>Ixodinae</taxon>
        <taxon>Ixodes</taxon>
    </lineage>
</organism>
<accession>A0AC60NTG3</accession>
<evidence type="ECO:0000313" key="1">
    <source>
        <dbReference type="EMBL" id="KAG0410390.1"/>
    </source>
</evidence>
<evidence type="ECO:0000313" key="2">
    <source>
        <dbReference type="Proteomes" id="UP000805193"/>
    </source>
</evidence>
<sequence length="106" mass="12260">MDSMVALYRNDGRNKRGYHRIFYPLQNVTVVNAWFVWRWDRDPDELMDHLEFRSRCSKAADIQRGSGTKLGPPALHAACTEKRLDGGPDFPKKSDQKYAQRCRSAS</sequence>
<dbReference type="EMBL" id="JABSTQ010011528">
    <property type="protein sequence ID" value="KAG0410390.1"/>
    <property type="molecule type" value="Genomic_DNA"/>
</dbReference>
<proteinExistence type="predicted"/>
<protein>
    <submittedName>
        <fullName evidence="1">Uncharacterized protein</fullName>
    </submittedName>
</protein>
<dbReference type="Proteomes" id="UP000805193">
    <property type="component" value="Unassembled WGS sequence"/>
</dbReference>
<keyword evidence="2" id="KW-1185">Reference proteome</keyword>
<comment type="caution">
    <text evidence="1">The sequence shown here is derived from an EMBL/GenBank/DDBJ whole genome shotgun (WGS) entry which is preliminary data.</text>
</comment>
<name>A0AC60NTG3_IXOPE</name>